<evidence type="ECO:0000313" key="2">
    <source>
        <dbReference type="Proteomes" id="UP000192721"/>
    </source>
</evidence>
<dbReference type="RefSeq" id="WP_052370533.1">
    <property type="nucleotide sequence ID" value="NZ_CP109905.1"/>
</dbReference>
<sequence length="134" mass="15222">MPSIAAQLFLAYQDRDWERARRLLCDDAVMLWHCSGECFRGAEAIVHVNRVYPEGWSIRLLQDNLLTDGRWHVVAQVDHGAARFFANSLFTLEHGLISQIEEYWASAEAPPAWRRGLPGRARLEATVVEASGME</sequence>
<evidence type="ECO:0008006" key="3">
    <source>
        <dbReference type="Google" id="ProtNLM"/>
    </source>
</evidence>
<dbReference type="InterPro" id="IPR032710">
    <property type="entry name" value="NTF2-like_dom_sf"/>
</dbReference>
<dbReference type="Proteomes" id="UP000192721">
    <property type="component" value="Unassembled WGS sequence"/>
</dbReference>
<protein>
    <recommendedName>
        <fullName evidence="3">SnoaL-like domain-containing protein</fullName>
    </recommendedName>
</protein>
<name>A0A1W0CRQ9_9NEIS</name>
<dbReference type="SUPFAM" id="SSF54427">
    <property type="entry name" value="NTF2-like"/>
    <property type="match status" value="1"/>
</dbReference>
<dbReference type="AlphaFoldDB" id="A0A1W0CRQ9"/>
<dbReference type="EMBL" id="MUKV01000010">
    <property type="protein sequence ID" value="OQS40762.1"/>
    <property type="molecule type" value="Genomic_DNA"/>
</dbReference>
<dbReference type="Gene3D" id="3.10.450.50">
    <property type="match status" value="1"/>
</dbReference>
<comment type="caution">
    <text evidence="1">The sequence shown here is derived from an EMBL/GenBank/DDBJ whole genome shotgun (WGS) entry which is preliminary data.</text>
</comment>
<proteinExistence type="predicted"/>
<gene>
    <name evidence="1" type="ORF">B0T45_10285</name>
</gene>
<evidence type="ECO:0000313" key="1">
    <source>
        <dbReference type="EMBL" id="OQS40762.1"/>
    </source>
</evidence>
<accession>A0A1W0CRQ9</accession>
<organism evidence="1 2">
    <name type="scientific">Chromobacterium haemolyticum</name>
    <dbReference type="NCBI Taxonomy" id="394935"/>
    <lineage>
        <taxon>Bacteria</taxon>
        <taxon>Pseudomonadati</taxon>
        <taxon>Pseudomonadota</taxon>
        <taxon>Betaproteobacteria</taxon>
        <taxon>Neisseriales</taxon>
        <taxon>Chromobacteriaceae</taxon>
        <taxon>Chromobacterium</taxon>
    </lineage>
</organism>
<reference evidence="1 2" key="1">
    <citation type="submission" date="2017-02" db="EMBL/GenBank/DDBJ databases">
        <title>Chromobacterium haemolyticum H5244.</title>
        <authorList>
            <person name="Gulvik C.A."/>
        </authorList>
    </citation>
    <scope>NUCLEOTIDE SEQUENCE [LARGE SCALE GENOMIC DNA]</scope>
    <source>
        <strain evidence="1 2">H5244</strain>
    </source>
</reference>